<dbReference type="Proteomes" id="UP001303160">
    <property type="component" value="Unassembled WGS sequence"/>
</dbReference>
<evidence type="ECO:0000313" key="3">
    <source>
        <dbReference type="Proteomes" id="UP001303160"/>
    </source>
</evidence>
<comment type="caution">
    <text evidence="2">The sequence shown here is derived from an EMBL/GenBank/DDBJ whole genome shotgun (WGS) entry which is preliminary data.</text>
</comment>
<reference evidence="2" key="2">
    <citation type="submission" date="2023-05" db="EMBL/GenBank/DDBJ databases">
        <authorList>
            <consortium name="Lawrence Berkeley National Laboratory"/>
            <person name="Steindorff A."/>
            <person name="Hensen N."/>
            <person name="Bonometti L."/>
            <person name="Westerberg I."/>
            <person name="Brannstrom I.O."/>
            <person name="Guillou S."/>
            <person name="Cros-Aarteil S."/>
            <person name="Calhoun S."/>
            <person name="Haridas S."/>
            <person name="Kuo A."/>
            <person name="Mondo S."/>
            <person name="Pangilinan J."/>
            <person name="Riley R."/>
            <person name="Labutti K."/>
            <person name="Andreopoulos B."/>
            <person name="Lipzen A."/>
            <person name="Chen C."/>
            <person name="Yanf M."/>
            <person name="Daum C."/>
            <person name="Ng V."/>
            <person name="Clum A."/>
            <person name="Ohm R."/>
            <person name="Martin F."/>
            <person name="Silar P."/>
            <person name="Natvig D."/>
            <person name="Lalanne C."/>
            <person name="Gautier V."/>
            <person name="Ament-Velasquez S.L."/>
            <person name="Kruys A."/>
            <person name="Hutchinson M.I."/>
            <person name="Powell A.J."/>
            <person name="Barry K."/>
            <person name="Miller A.N."/>
            <person name="Grigoriev I.V."/>
            <person name="Debuchy R."/>
            <person name="Gladieux P."/>
            <person name="Thoren M.H."/>
            <person name="Johannesson H."/>
        </authorList>
    </citation>
    <scope>NUCLEOTIDE SEQUENCE</scope>
    <source>
        <strain evidence="2">CBS 315.58</strain>
    </source>
</reference>
<organism evidence="2 3">
    <name type="scientific">Triangularia verruculosa</name>
    <dbReference type="NCBI Taxonomy" id="2587418"/>
    <lineage>
        <taxon>Eukaryota</taxon>
        <taxon>Fungi</taxon>
        <taxon>Dikarya</taxon>
        <taxon>Ascomycota</taxon>
        <taxon>Pezizomycotina</taxon>
        <taxon>Sordariomycetes</taxon>
        <taxon>Sordariomycetidae</taxon>
        <taxon>Sordariales</taxon>
        <taxon>Podosporaceae</taxon>
        <taxon>Triangularia</taxon>
    </lineage>
</organism>
<keyword evidence="3" id="KW-1185">Reference proteome</keyword>
<feature type="transmembrane region" description="Helical" evidence="1">
    <location>
        <begin position="113"/>
        <end position="131"/>
    </location>
</feature>
<dbReference type="AlphaFoldDB" id="A0AAN6XA73"/>
<evidence type="ECO:0000313" key="2">
    <source>
        <dbReference type="EMBL" id="KAK4195871.1"/>
    </source>
</evidence>
<reference evidence="2" key="1">
    <citation type="journal article" date="2023" name="Mol. Phylogenet. Evol.">
        <title>Genome-scale phylogeny and comparative genomics of the fungal order Sordariales.</title>
        <authorList>
            <person name="Hensen N."/>
            <person name="Bonometti L."/>
            <person name="Westerberg I."/>
            <person name="Brannstrom I.O."/>
            <person name="Guillou S."/>
            <person name="Cros-Aarteil S."/>
            <person name="Calhoun S."/>
            <person name="Haridas S."/>
            <person name="Kuo A."/>
            <person name="Mondo S."/>
            <person name="Pangilinan J."/>
            <person name="Riley R."/>
            <person name="LaButti K."/>
            <person name="Andreopoulos B."/>
            <person name="Lipzen A."/>
            <person name="Chen C."/>
            <person name="Yan M."/>
            <person name="Daum C."/>
            <person name="Ng V."/>
            <person name="Clum A."/>
            <person name="Steindorff A."/>
            <person name="Ohm R.A."/>
            <person name="Martin F."/>
            <person name="Silar P."/>
            <person name="Natvig D.O."/>
            <person name="Lalanne C."/>
            <person name="Gautier V."/>
            <person name="Ament-Velasquez S.L."/>
            <person name="Kruys A."/>
            <person name="Hutchinson M.I."/>
            <person name="Powell A.J."/>
            <person name="Barry K."/>
            <person name="Miller A.N."/>
            <person name="Grigoriev I.V."/>
            <person name="Debuchy R."/>
            <person name="Gladieux P."/>
            <person name="Hiltunen Thoren M."/>
            <person name="Johannesson H."/>
        </authorList>
    </citation>
    <scope>NUCLEOTIDE SEQUENCE</scope>
    <source>
        <strain evidence="2">CBS 315.58</strain>
    </source>
</reference>
<keyword evidence="1" id="KW-0812">Transmembrane</keyword>
<accession>A0AAN6XA73</accession>
<evidence type="ECO:0000256" key="1">
    <source>
        <dbReference type="SAM" id="Phobius"/>
    </source>
</evidence>
<gene>
    <name evidence="2" type="ORF">QBC40DRAFT_300815</name>
</gene>
<proteinExistence type="predicted"/>
<dbReference type="EMBL" id="MU864000">
    <property type="protein sequence ID" value="KAK4195871.1"/>
    <property type="molecule type" value="Genomic_DNA"/>
</dbReference>
<keyword evidence="1" id="KW-1133">Transmembrane helix</keyword>
<keyword evidence="1" id="KW-0472">Membrane</keyword>
<protein>
    <submittedName>
        <fullName evidence="2">Uncharacterized protein</fullName>
    </submittedName>
</protein>
<name>A0AAN6XA73_9PEZI</name>
<sequence>MAFSTRKSLYNVLQQRLVNYMRHFDRRPKDYLRLLHVSLHVGRPIQHIHEWSLVRHGYRGWHGPDGHRCWCHCAGGAATATGATVTGSAPGATPTGKSAGSIAGPPGRAGEDIYLLGAIGLFWVLGLGAVML</sequence>